<protein>
    <submittedName>
        <fullName evidence="2">Uncharacterized protein</fullName>
    </submittedName>
</protein>
<dbReference type="RefSeq" id="WP_038239197.1">
    <property type="nucleotide sequence ID" value="NZ_CAWNPE010000001.1"/>
</dbReference>
<feature type="chain" id="PRO_5043879141" evidence="1">
    <location>
        <begin position="25"/>
        <end position="95"/>
    </location>
</feature>
<keyword evidence="1" id="KW-0732">Signal</keyword>
<comment type="caution">
    <text evidence="2">The sequence shown here is derived from an EMBL/GenBank/DDBJ whole genome shotgun (WGS) entry which is preliminary data.</text>
</comment>
<accession>A0AAW3YYE8</accession>
<dbReference type="EMBL" id="JACXBF010000258">
    <property type="protein sequence ID" value="MBD2801193.1"/>
    <property type="molecule type" value="Genomic_DNA"/>
</dbReference>
<dbReference type="GeneID" id="97126672"/>
<name>A0AAW3YYE8_9GAMM</name>
<dbReference type="AlphaFoldDB" id="A0AAW3YYE8"/>
<gene>
    <name evidence="2" type="ORF">ID854_12175</name>
</gene>
<dbReference type="Proteomes" id="UP001193920">
    <property type="component" value="Unassembled WGS sequence"/>
</dbReference>
<sequence>MFKKLLTVGTLATALIAGIGTASAAKYCSSPDAQYANNGKYFRYVINPSNTFANVFVENTRFGKIKWYFKQNIGACEYHTGRNAFQAYYEGRLIK</sequence>
<evidence type="ECO:0000313" key="2">
    <source>
        <dbReference type="EMBL" id="MBD2801193.1"/>
    </source>
</evidence>
<proteinExistence type="predicted"/>
<reference evidence="2" key="2">
    <citation type="journal article" date="2024" name="Toxins">
        <title>Genome Sequence Analysis of Native Xenorhabdus Strains Isolated from Entomopathogenic Nematodes in Argentina.</title>
        <authorList>
            <person name="Palma L."/>
            <person name="Frizzo L."/>
            <person name="Kaiser S."/>
            <person name="Berry C."/>
            <person name="Caballero P."/>
            <person name="Bode H.B."/>
            <person name="Del Valle E.E."/>
        </authorList>
    </citation>
    <scope>NUCLEOTIDE SEQUENCE</scope>
    <source>
        <strain evidence="2">M</strain>
    </source>
</reference>
<organism evidence="2">
    <name type="scientific">Xenorhabdus szentirmaii</name>
    <dbReference type="NCBI Taxonomy" id="290112"/>
    <lineage>
        <taxon>Bacteria</taxon>
        <taxon>Pseudomonadati</taxon>
        <taxon>Pseudomonadota</taxon>
        <taxon>Gammaproteobacteria</taxon>
        <taxon>Enterobacterales</taxon>
        <taxon>Morganellaceae</taxon>
        <taxon>Xenorhabdus</taxon>
    </lineage>
</organism>
<evidence type="ECO:0000256" key="1">
    <source>
        <dbReference type="SAM" id="SignalP"/>
    </source>
</evidence>
<feature type="signal peptide" evidence="1">
    <location>
        <begin position="1"/>
        <end position="24"/>
    </location>
</feature>
<reference evidence="2" key="1">
    <citation type="submission" date="2020-09" db="EMBL/GenBank/DDBJ databases">
        <authorList>
            <person name="Palma L."/>
            <person name="Caballero P."/>
            <person name="Berry C."/>
            <person name="Del Valle E."/>
        </authorList>
    </citation>
    <scope>NUCLEOTIDE SEQUENCE</scope>
    <source>
        <strain evidence="2">M</strain>
    </source>
</reference>